<keyword evidence="3" id="KW-1185">Reference proteome</keyword>
<evidence type="ECO:0000313" key="2">
    <source>
        <dbReference type="EMBL" id="EPQ54106.1"/>
    </source>
</evidence>
<dbReference type="OrthoDB" id="2681654at2759"/>
<feature type="coiled-coil region" evidence="1">
    <location>
        <begin position="6"/>
        <end position="44"/>
    </location>
</feature>
<evidence type="ECO:0000313" key="3">
    <source>
        <dbReference type="Proteomes" id="UP000030669"/>
    </source>
</evidence>
<protein>
    <submittedName>
        <fullName evidence="2">Uncharacterized protein</fullName>
    </submittedName>
</protein>
<organism evidence="2 3">
    <name type="scientific">Gloeophyllum trabeum (strain ATCC 11539 / FP-39264 / Madison 617)</name>
    <name type="common">Brown rot fungus</name>
    <dbReference type="NCBI Taxonomy" id="670483"/>
    <lineage>
        <taxon>Eukaryota</taxon>
        <taxon>Fungi</taxon>
        <taxon>Dikarya</taxon>
        <taxon>Basidiomycota</taxon>
        <taxon>Agaricomycotina</taxon>
        <taxon>Agaricomycetes</taxon>
        <taxon>Gloeophyllales</taxon>
        <taxon>Gloeophyllaceae</taxon>
        <taxon>Gloeophyllum</taxon>
    </lineage>
</organism>
<dbReference type="HOGENOM" id="CLU_125066_0_0_1"/>
<dbReference type="STRING" id="670483.S7Q250"/>
<feature type="non-terminal residue" evidence="2">
    <location>
        <position position="126"/>
    </location>
</feature>
<keyword evidence="1" id="KW-0175">Coiled coil</keyword>
<dbReference type="eggNOG" id="ENOG502SPA1">
    <property type="taxonomic scope" value="Eukaryota"/>
</dbReference>
<gene>
    <name evidence="2" type="ORF">GLOTRDRAFT_10908</name>
</gene>
<evidence type="ECO:0000256" key="1">
    <source>
        <dbReference type="SAM" id="Coils"/>
    </source>
</evidence>
<dbReference type="OMA" id="KWHAERE"/>
<proteinExistence type="predicted"/>
<accession>S7Q250</accession>
<dbReference type="AlphaFoldDB" id="S7Q250"/>
<feature type="coiled-coil region" evidence="1">
    <location>
        <begin position="75"/>
        <end position="126"/>
    </location>
</feature>
<name>S7Q250_GLOTA</name>
<dbReference type="EMBL" id="KB469304">
    <property type="protein sequence ID" value="EPQ54106.1"/>
    <property type="molecule type" value="Genomic_DNA"/>
</dbReference>
<feature type="non-terminal residue" evidence="2">
    <location>
        <position position="1"/>
    </location>
</feature>
<dbReference type="GeneID" id="19298980"/>
<sequence>ALAASQQAHIQELVQLNRTLEQTNKRLQQDIAREQARTKEAIQQIQLKWQTERKEWHQGCESVQACHRIVHLRTVLDLERERSQVLEERDLARREKSARLQRDYRLTLFQAKEAELEDEILRLQDE</sequence>
<reference evidence="2 3" key="1">
    <citation type="journal article" date="2012" name="Science">
        <title>The Paleozoic origin of enzymatic lignin decomposition reconstructed from 31 fungal genomes.</title>
        <authorList>
            <person name="Floudas D."/>
            <person name="Binder M."/>
            <person name="Riley R."/>
            <person name="Barry K."/>
            <person name="Blanchette R.A."/>
            <person name="Henrissat B."/>
            <person name="Martinez A.T."/>
            <person name="Otillar R."/>
            <person name="Spatafora J.W."/>
            <person name="Yadav J.S."/>
            <person name="Aerts A."/>
            <person name="Benoit I."/>
            <person name="Boyd A."/>
            <person name="Carlson A."/>
            <person name="Copeland A."/>
            <person name="Coutinho P.M."/>
            <person name="de Vries R.P."/>
            <person name="Ferreira P."/>
            <person name="Findley K."/>
            <person name="Foster B."/>
            <person name="Gaskell J."/>
            <person name="Glotzer D."/>
            <person name="Gorecki P."/>
            <person name="Heitman J."/>
            <person name="Hesse C."/>
            <person name="Hori C."/>
            <person name="Igarashi K."/>
            <person name="Jurgens J.A."/>
            <person name="Kallen N."/>
            <person name="Kersten P."/>
            <person name="Kohler A."/>
            <person name="Kuees U."/>
            <person name="Kumar T.K.A."/>
            <person name="Kuo A."/>
            <person name="LaButti K."/>
            <person name="Larrondo L.F."/>
            <person name="Lindquist E."/>
            <person name="Ling A."/>
            <person name="Lombard V."/>
            <person name="Lucas S."/>
            <person name="Lundell T."/>
            <person name="Martin R."/>
            <person name="McLaughlin D.J."/>
            <person name="Morgenstern I."/>
            <person name="Morin E."/>
            <person name="Murat C."/>
            <person name="Nagy L.G."/>
            <person name="Nolan M."/>
            <person name="Ohm R.A."/>
            <person name="Patyshakuliyeva A."/>
            <person name="Rokas A."/>
            <person name="Ruiz-Duenas F.J."/>
            <person name="Sabat G."/>
            <person name="Salamov A."/>
            <person name="Samejima M."/>
            <person name="Schmutz J."/>
            <person name="Slot J.C."/>
            <person name="St John F."/>
            <person name="Stenlid J."/>
            <person name="Sun H."/>
            <person name="Sun S."/>
            <person name="Syed K."/>
            <person name="Tsang A."/>
            <person name="Wiebenga A."/>
            <person name="Young D."/>
            <person name="Pisabarro A."/>
            <person name="Eastwood D.C."/>
            <person name="Martin F."/>
            <person name="Cullen D."/>
            <person name="Grigoriev I.V."/>
            <person name="Hibbett D.S."/>
        </authorList>
    </citation>
    <scope>NUCLEOTIDE SEQUENCE [LARGE SCALE GENOMIC DNA]</scope>
    <source>
        <strain evidence="2 3">ATCC 11539</strain>
    </source>
</reference>
<dbReference type="Proteomes" id="UP000030669">
    <property type="component" value="Unassembled WGS sequence"/>
</dbReference>
<dbReference type="KEGG" id="gtr:GLOTRDRAFT_10908"/>
<dbReference type="RefSeq" id="XP_007867159.1">
    <property type="nucleotide sequence ID" value="XM_007868968.1"/>
</dbReference>